<dbReference type="GO" id="GO:0046872">
    <property type="term" value="F:metal ion binding"/>
    <property type="evidence" value="ECO:0007669"/>
    <property type="project" value="UniProtKB-KW"/>
</dbReference>
<dbReference type="CDD" id="cd07938">
    <property type="entry name" value="DRE_TIM_HMGL"/>
    <property type="match status" value="1"/>
</dbReference>
<organism evidence="5 6">
    <name type="scientific">Marinigracilibium pacificum</name>
    <dbReference type="NCBI Taxonomy" id="2729599"/>
    <lineage>
        <taxon>Bacteria</taxon>
        <taxon>Pseudomonadati</taxon>
        <taxon>Bacteroidota</taxon>
        <taxon>Cytophagia</taxon>
        <taxon>Cytophagales</taxon>
        <taxon>Flammeovirgaceae</taxon>
        <taxon>Marinigracilibium</taxon>
    </lineage>
</organism>
<dbReference type="PANTHER" id="PTHR42738">
    <property type="entry name" value="HYDROXYMETHYLGLUTARYL-COA LYASE"/>
    <property type="match status" value="1"/>
</dbReference>
<accession>A0A848J141</accession>
<dbReference type="InterPro" id="IPR043594">
    <property type="entry name" value="HMGL"/>
</dbReference>
<keyword evidence="3 5" id="KW-0456">Lyase</keyword>
<dbReference type="PANTHER" id="PTHR42738:SF7">
    <property type="entry name" value="HYDROXYMETHYLGLUTARYL-COA LYASE"/>
    <property type="match status" value="1"/>
</dbReference>
<dbReference type="SUPFAM" id="SSF51569">
    <property type="entry name" value="Aldolase"/>
    <property type="match status" value="1"/>
</dbReference>
<dbReference type="InterPro" id="IPR013785">
    <property type="entry name" value="Aldolase_TIM"/>
</dbReference>
<dbReference type="AlphaFoldDB" id="A0A848J141"/>
<evidence type="ECO:0000259" key="4">
    <source>
        <dbReference type="PROSITE" id="PS50991"/>
    </source>
</evidence>
<protein>
    <submittedName>
        <fullName evidence="5">Hydroxymethylglutaryl-CoA lyase</fullName>
    </submittedName>
</protein>
<dbReference type="InterPro" id="IPR000891">
    <property type="entry name" value="PYR_CT"/>
</dbReference>
<comment type="similarity">
    <text evidence="1">Belongs to the HMG-CoA lyase family.</text>
</comment>
<dbReference type="EMBL" id="JABBNU010000007">
    <property type="protein sequence ID" value="NMM49235.1"/>
    <property type="molecule type" value="Genomic_DNA"/>
</dbReference>
<dbReference type="Pfam" id="PF00682">
    <property type="entry name" value="HMGL-like"/>
    <property type="match status" value="1"/>
</dbReference>
<name>A0A848J141_9BACT</name>
<keyword evidence="2" id="KW-0479">Metal-binding</keyword>
<dbReference type="RefSeq" id="WP_169682096.1">
    <property type="nucleotide sequence ID" value="NZ_JABBNU010000007.1"/>
</dbReference>
<dbReference type="GO" id="GO:0046951">
    <property type="term" value="P:ketone body biosynthetic process"/>
    <property type="evidence" value="ECO:0007669"/>
    <property type="project" value="TreeGrafter"/>
</dbReference>
<dbReference type="Proteomes" id="UP000559010">
    <property type="component" value="Unassembled WGS sequence"/>
</dbReference>
<gene>
    <name evidence="5" type="ORF">HH304_12560</name>
</gene>
<evidence type="ECO:0000256" key="1">
    <source>
        <dbReference type="ARBA" id="ARBA00009405"/>
    </source>
</evidence>
<feature type="domain" description="Pyruvate carboxyltransferase" evidence="4">
    <location>
        <begin position="1"/>
        <end position="270"/>
    </location>
</feature>
<evidence type="ECO:0000256" key="3">
    <source>
        <dbReference type="ARBA" id="ARBA00023239"/>
    </source>
</evidence>
<dbReference type="PROSITE" id="PS50991">
    <property type="entry name" value="PYR_CT"/>
    <property type="match status" value="1"/>
</dbReference>
<keyword evidence="6" id="KW-1185">Reference proteome</keyword>
<dbReference type="GO" id="GO:0004419">
    <property type="term" value="F:hydroxymethylglutaryl-CoA lyase activity"/>
    <property type="evidence" value="ECO:0007669"/>
    <property type="project" value="TreeGrafter"/>
</dbReference>
<sequence length="281" mass="31061">MQIVECPRDAMQGWHSFIPTQDKIKYINELLKVGFHTIDFGSFVSPKAIPQMKDTAEVLAGLDLDNTKSELLAIVANLRGANDAAEHNEIKYLGFPLSLSETFQLRNTNKSIKEAKESLKEIQDVCQRNNKILVTYLSMGFGNPYNDPYNADYLLEFTRELEQIGVSIVSLSDTVGSASPEEIKQAFENTTREFPDITIGAHFHSTPDKALEKISAAYDAGCRRFDSAIRGFGGCPMAKDDLTGNIATETILQYLGKNNIDSGLDNDQFNACIKASASVFV</sequence>
<evidence type="ECO:0000313" key="5">
    <source>
        <dbReference type="EMBL" id="NMM49235.1"/>
    </source>
</evidence>
<comment type="caution">
    <text evidence="5">The sequence shown here is derived from an EMBL/GenBank/DDBJ whole genome shotgun (WGS) entry which is preliminary data.</text>
</comment>
<proteinExistence type="inferred from homology"/>
<dbReference type="Gene3D" id="3.20.20.70">
    <property type="entry name" value="Aldolase class I"/>
    <property type="match status" value="1"/>
</dbReference>
<evidence type="ECO:0000256" key="2">
    <source>
        <dbReference type="ARBA" id="ARBA00022723"/>
    </source>
</evidence>
<reference evidence="5 6" key="1">
    <citation type="submission" date="2020-04" db="EMBL/GenBank/DDBJ databases">
        <title>Flammeovirgaceae bacterium KN852 isolated from deep sea.</title>
        <authorList>
            <person name="Zhang D.-C."/>
        </authorList>
    </citation>
    <scope>NUCLEOTIDE SEQUENCE [LARGE SCALE GENOMIC DNA]</scope>
    <source>
        <strain evidence="5 6">KN852</strain>
    </source>
</reference>
<evidence type="ECO:0000313" key="6">
    <source>
        <dbReference type="Proteomes" id="UP000559010"/>
    </source>
</evidence>
<dbReference type="GO" id="GO:0006552">
    <property type="term" value="P:L-leucine catabolic process"/>
    <property type="evidence" value="ECO:0007669"/>
    <property type="project" value="TreeGrafter"/>
</dbReference>